<feature type="region of interest" description="Disordered" evidence="1">
    <location>
        <begin position="1"/>
        <end position="70"/>
    </location>
</feature>
<dbReference type="AlphaFoldDB" id="A0AA36CUS0"/>
<keyword evidence="3" id="KW-1185">Reference proteome</keyword>
<feature type="non-terminal residue" evidence="2">
    <location>
        <position position="1"/>
    </location>
</feature>
<dbReference type="InterPro" id="IPR027967">
    <property type="entry name" value="DUF4612"/>
</dbReference>
<organism evidence="2 3">
    <name type="scientific">Mesorhabditis spiculigera</name>
    <dbReference type="NCBI Taxonomy" id="96644"/>
    <lineage>
        <taxon>Eukaryota</taxon>
        <taxon>Metazoa</taxon>
        <taxon>Ecdysozoa</taxon>
        <taxon>Nematoda</taxon>
        <taxon>Chromadorea</taxon>
        <taxon>Rhabditida</taxon>
        <taxon>Rhabditina</taxon>
        <taxon>Rhabditomorpha</taxon>
        <taxon>Rhabditoidea</taxon>
        <taxon>Rhabditidae</taxon>
        <taxon>Mesorhabditinae</taxon>
        <taxon>Mesorhabditis</taxon>
    </lineage>
</organism>
<gene>
    <name evidence="2" type="ORF">MSPICULIGERA_LOCUS13975</name>
</gene>
<protein>
    <submittedName>
        <fullName evidence="2">Uncharacterized protein</fullName>
    </submittedName>
</protein>
<comment type="caution">
    <text evidence="2">The sequence shown here is derived from an EMBL/GenBank/DDBJ whole genome shotgun (WGS) entry which is preliminary data.</text>
</comment>
<sequence>MGCRLSRTDSLDRIDAKDPQATTALHPAKAATSEKRTNGSSVLTRRDTPQSLPLQEAKKDPTDRGVNGIVPGVVSTKPIAEVESASQADFFRMLDEKIAHGIELEETPSEA</sequence>
<dbReference type="Proteomes" id="UP001177023">
    <property type="component" value="Unassembled WGS sequence"/>
</dbReference>
<accession>A0AA36CUS0</accession>
<evidence type="ECO:0000313" key="3">
    <source>
        <dbReference type="Proteomes" id="UP001177023"/>
    </source>
</evidence>
<dbReference type="EMBL" id="CATQJA010002640">
    <property type="protein sequence ID" value="CAJ0575666.1"/>
    <property type="molecule type" value="Genomic_DNA"/>
</dbReference>
<feature type="compositionally biased region" description="Basic and acidic residues" evidence="1">
    <location>
        <begin position="1"/>
        <end position="18"/>
    </location>
</feature>
<evidence type="ECO:0000256" key="1">
    <source>
        <dbReference type="SAM" id="MobiDB-lite"/>
    </source>
</evidence>
<dbReference type="Pfam" id="PF15389">
    <property type="entry name" value="DUF4612"/>
    <property type="match status" value="1"/>
</dbReference>
<feature type="compositionally biased region" description="Polar residues" evidence="1">
    <location>
        <begin position="38"/>
        <end position="53"/>
    </location>
</feature>
<evidence type="ECO:0000313" key="2">
    <source>
        <dbReference type="EMBL" id="CAJ0575666.1"/>
    </source>
</evidence>
<proteinExistence type="predicted"/>
<reference evidence="2" key="1">
    <citation type="submission" date="2023-06" db="EMBL/GenBank/DDBJ databases">
        <authorList>
            <person name="Delattre M."/>
        </authorList>
    </citation>
    <scope>NUCLEOTIDE SEQUENCE</scope>
    <source>
        <strain evidence="2">AF72</strain>
    </source>
</reference>
<name>A0AA36CUS0_9BILA</name>